<proteinExistence type="inferred from homology"/>
<evidence type="ECO:0000259" key="7">
    <source>
        <dbReference type="Pfam" id="PF00441"/>
    </source>
</evidence>
<name>A0ABP6NJG4_9ACTN</name>
<dbReference type="InterPro" id="IPR037069">
    <property type="entry name" value="AcylCoA_DH/ox_N_sf"/>
</dbReference>
<dbReference type="Proteomes" id="UP001500320">
    <property type="component" value="Unassembled WGS sequence"/>
</dbReference>
<feature type="domain" description="Acyl-CoA dehydrogenase/oxidase N-terminal" evidence="8">
    <location>
        <begin position="7"/>
        <end position="116"/>
    </location>
</feature>
<dbReference type="Pfam" id="PF02771">
    <property type="entry name" value="Acyl-CoA_dh_N"/>
    <property type="match status" value="1"/>
</dbReference>
<keyword evidence="3" id="KW-0285">Flavoprotein</keyword>
<dbReference type="SUPFAM" id="SSF56645">
    <property type="entry name" value="Acyl-CoA dehydrogenase NM domain-like"/>
    <property type="match status" value="1"/>
</dbReference>
<gene>
    <name evidence="9" type="ORF">GCM10010466_46740</name>
</gene>
<dbReference type="InterPro" id="IPR009100">
    <property type="entry name" value="AcylCoA_DH/oxidase_NM_dom_sf"/>
</dbReference>
<organism evidence="9 10">
    <name type="scientific">Planomonospora alba</name>
    <dbReference type="NCBI Taxonomy" id="161354"/>
    <lineage>
        <taxon>Bacteria</taxon>
        <taxon>Bacillati</taxon>
        <taxon>Actinomycetota</taxon>
        <taxon>Actinomycetes</taxon>
        <taxon>Streptosporangiales</taxon>
        <taxon>Streptosporangiaceae</taxon>
        <taxon>Planomonospora</taxon>
    </lineage>
</organism>
<evidence type="ECO:0000256" key="5">
    <source>
        <dbReference type="ARBA" id="ARBA00023002"/>
    </source>
</evidence>
<evidence type="ECO:0000256" key="6">
    <source>
        <dbReference type="SAM" id="MobiDB-lite"/>
    </source>
</evidence>
<dbReference type="PANTHER" id="PTHR43884">
    <property type="entry name" value="ACYL-COA DEHYDROGENASE"/>
    <property type="match status" value="1"/>
</dbReference>
<evidence type="ECO:0000313" key="9">
    <source>
        <dbReference type="EMBL" id="GAA3150264.1"/>
    </source>
</evidence>
<accession>A0ABP6NJG4</accession>
<dbReference type="RefSeq" id="WP_344862906.1">
    <property type="nucleotide sequence ID" value="NZ_BAAAUT010000040.1"/>
</dbReference>
<feature type="compositionally biased region" description="Gly residues" evidence="6">
    <location>
        <begin position="299"/>
        <end position="308"/>
    </location>
</feature>
<comment type="caution">
    <text evidence="9">The sequence shown here is derived from an EMBL/GenBank/DDBJ whole genome shotgun (WGS) entry which is preliminary data.</text>
</comment>
<keyword evidence="5" id="KW-0560">Oxidoreductase</keyword>
<dbReference type="InterPro" id="IPR009075">
    <property type="entry name" value="AcylCo_DH/oxidase_C"/>
</dbReference>
<protein>
    <submittedName>
        <fullName evidence="9">Acyl-CoA dehydrogenase family protein</fullName>
    </submittedName>
</protein>
<sequence>MDFTLGEELEEVRGLAAEVFADRASTERVRAVEGSPGRVDEELWTELAKAGLLGAALPERDGGAGLGLAALCVLLEEQGRRVAPVPVWSAAVAALAIAGYGTAGQRRDLLPAFADGAARLTLALEEFGPHDPRDPRCEARPDGGAPGGWRLNGVKAAVPSPAGAARVLVSARTAAGSGLFLVAAGGEGVSWERAETTSRDLGGHLTLAGAPAQAVGEQGAGVLDLVLGRASAALAALQLGVCQGALRLAVGHLTVRRQFGRPLGAFQAVQHQLADCYIEIDAMRVCLWRAVCALDDAPGGPGVPGGPAGRDTRDGAPDGARAARDAEAAALVARWWAAEAGLNVVHRVQHVHGGIGVDVDYPVHRHFLWGRQIAGTLGGASAALARLGDVLADRAAAP</sequence>
<dbReference type="InterPro" id="IPR046373">
    <property type="entry name" value="Acyl-CoA_Oxase/DH_mid-dom_sf"/>
</dbReference>
<dbReference type="Pfam" id="PF00441">
    <property type="entry name" value="Acyl-CoA_dh_1"/>
    <property type="match status" value="1"/>
</dbReference>
<comment type="cofactor">
    <cofactor evidence="1">
        <name>FAD</name>
        <dbReference type="ChEBI" id="CHEBI:57692"/>
    </cofactor>
</comment>
<dbReference type="InterPro" id="IPR036250">
    <property type="entry name" value="AcylCo_DH-like_C"/>
</dbReference>
<dbReference type="InterPro" id="IPR013786">
    <property type="entry name" value="AcylCoA_DH/ox_N"/>
</dbReference>
<dbReference type="SUPFAM" id="SSF47203">
    <property type="entry name" value="Acyl-CoA dehydrogenase C-terminal domain-like"/>
    <property type="match status" value="1"/>
</dbReference>
<evidence type="ECO:0000256" key="3">
    <source>
        <dbReference type="ARBA" id="ARBA00022630"/>
    </source>
</evidence>
<evidence type="ECO:0000256" key="2">
    <source>
        <dbReference type="ARBA" id="ARBA00009347"/>
    </source>
</evidence>
<evidence type="ECO:0000259" key="8">
    <source>
        <dbReference type="Pfam" id="PF02771"/>
    </source>
</evidence>
<feature type="region of interest" description="Disordered" evidence="6">
    <location>
        <begin position="299"/>
        <end position="320"/>
    </location>
</feature>
<evidence type="ECO:0000256" key="1">
    <source>
        <dbReference type="ARBA" id="ARBA00001974"/>
    </source>
</evidence>
<feature type="compositionally biased region" description="Basic and acidic residues" evidence="6">
    <location>
        <begin position="310"/>
        <end position="320"/>
    </location>
</feature>
<dbReference type="EMBL" id="BAAAUT010000040">
    <property type="protein sequence ID" value="GAA3150264.1"/>
    <property type="molecule type" value="Genomic_DNA"/>
</dbReference>
<dbReference type="Gene3D" id="1.20.140.10">
    <property type="entry name" value="Butyryl-CoA Dehydrogenase, subunit A, domain 3"/>
    <property type="match status" value="1"/>
</dbReference>
<feature type="domain" description="Acyl-CoA dehydrogenase/oxidase C-terminal" evidence="7">
    <location>
        <begin position="219"/>
        <end position="297"/>
    </location>
</feature>
<comment type="similarity">
    <text evidence="2">Belongs to the acyl-CoA dehydrogenase family.</text>
</comment>
<keyword evidence="10" id="KW-1185">Reference proteome</keyword>
<keyword evidence="4" id="KW-0274">FAD</keyword>
<dbReference type="Gene3D" id="1.10.540.10">
    <property type="entry name" value="Acyl-CoA dehydrogenase/oxidase, N-terminal domain"/>
    <property type="match status" value="1"/>
</dbReference>
<evidence type="ECO:0000256" key="4">
    <source>
        <dbReference type="ARBA" id="ARBA00022827"/>
    </source>
</evidence>
<reference evidence="10" key="1">
    <citation type="journal article" date="2019" name="Int. J. Syst. Evol. Microbiol.">
        <title>The Global Catalogue of Microorganisms (GCM) 10K type strain sequencing project: providing services to taxonomists for standard genome sequencing and annotation.</title>
        <authorList>
            <consortium name="The Broad Institute Genomics Platform"/>
            <consortium name="The Broad Institute Genome Sequencing Center for Infectious Disease"/>
            <person name="Wu L."/>
            <person name="Ma J."/>
        </authorList>
    </citation>
    <scope>NUCLEOTIDE SEQUENCE [LARGE SCALE GENOMIC DNA]</scope>
    <source>
        <strain evidence="10">JCM 9373</strain>
    </source>
</reference>
<dbReference type="PANTHER" id="PTHR43884:SF20">
    <property type="entry name" value="ACYL-COA DEHYDROGENASE FADE28"/>
    <property type="match status" value="1"/>
</dbReference>
<dbReference type="Gene3D" id="2.40.110.10">
    <property type="entry name" value="Butyryl-CoA Dehydrogenase, subunit A, domain 2"/>
    <property type="match status" value="1"/>
</dbReference>
<evidence type="ECO:0000313" key="10">
    <source>
        <dbReference type="Proteomes" id="UP001500320"/>
    </source>
</evidence>